<gene>
    <name evidence="2" type="ORF">M5J20_07720</name>
</gene>
<dbReference type="Gene3D" id="1.10.10.10">
    <property type="entry name" value="Winged helix-like DNA-binding domain superfamily/Winged helix DNA-binding domain"/>
    <property type="match status" value="1"/>
</dbReference>
<dbReference type="EMBL" id="JAMFTQ010000008">
    <property type="protein sequence ID" value="MCP1388079.1"/>
    <property type="molecule type" value="Genomic_DNA"/>
</dbReference>
<dbReference type="RefSeq" id="WP_253578199.1">
    <property type="nucleotide sequence ID" value="NZ_JAMFTQ010000008.1"/>
</dbReference>
<dbReference type="SUPFAM" id="SSF46785">
    <property type="entry name" value="Winged helix' DNA-binding domain"/>
    <property type="match status" value="1"/>
</dbReference>
<dbReference type="InterPro" id="IPR015102">
    <property type="entry name" value="Tscrpt_reg_HTH_FeoC"/>
</dbReference>
<organism evidence="2 3">
    <name type="scientific">Corynebacterium stercoris</name>
    <dbReference type="NCBI Taxonomy" id="2943490"/>
    <lineage>
        <taxon>Bacteria</taxon>
        <taxon>Bacillati</taxon>
        <taxon>Actinomycetota</taxon>
        <taxon>Actinomycetes</taxon>
        <taxon>Mycobacteriales</taxon>
        <taxon>Corynebacteriaceae</taxon>
        <taxon>Corynebacterium</taxon>
    </lineage>
</organism>
<dbReference type="Proteomes" id="UP001204000">
    <property type="component" value="Unassembled WGS sequence"/>
</dbReference>
<evidence type="ECO:0000313" key="2">
    <source>
        <dbReference type="EMBL" id="MCP1388079.1"/>
    </source>
</evidence>
<dbReference type="Pfam" id="PF09012">
    <property type="entry name" value="FeoC"/>
    <property type="match status" value="1"/>
</dbReference>
<feature type="domain" description="Transcriptional regulator HTH-type FeoC" evidence="1">
    <location>
        <begin position="11"/>
        <end position="62"/>
    </location>
</feature>
<dbReference type="InterPro" id="IPR036390">
    <property type="entry name" value="WH_DNA-bd_sf"/>
</dbReference>
<protein>
    <submittedName>
        <fullName evidence="2">FeoC-like transcriptional regulator</fullName>
    </submittedName>
</protein>
<name>A0ABT1G231_9CORY</name>
<sequence length="87" mass="8872">MEAVTAAIREGARSRAEIRERTGLNASTLDAVIHHLERTGRLTLEELGSACAGGSCNSCIAAKANGATCATRGNGPVALVLTKNPPA</sequence>
<evidence type="ECO:0000313" key="3">
    <source>
        <dbReference type="Proteomes" id="UP001204000"/>
    </source>
</evidence>
<reference evidence="2" key="1">
    <citation type="submission" date="2022-05" db="EMBL/GenBank/DDBJ databases">
        <title>Corynebacterium sp. TA-R-1 sp. nov., isolated from human feces.</title>
        <authorList>
            <person name="Shamsuzzaman M."/>
            <person name="Dahal R.H."/>
        </authorList>
    </citation>
    <scope>NUCLEOTIDE SEQUENCE</scope>
    <source>
        <strain evidence="2">TA-R-1</strain>
    </source>
</reference>
<comment type="caution">
    <text evidence="2">The sequence shown here is derived from an EMBL/GenBank/DDBJ whole genome shotgun (WGS) entry which is preliminary data.</text>
</comment>
<evidence type="ECO:0000259" key="1">
    <source>
        <dbReference type="Pfam" id="PF09012"/>
    </source>
</evidence>
<dbReference type="InterPro" id="IPR036388">
    <property type="entry name" value="WH-like_DNA-bd_sf"/>
</dbReference>
<accession>A0ABT1G231</accession>
<keyword evidence="3" id="KW-1185">Reference proteome</keyword>
<proteinExistence type="predicted"/>